<evidence type="ECO:0000256" key="4">
    <source>
        <dbReference type="ARBA" id="ARBA00022737"/>
    </source>
</evidence>
<dbReference type="SMART" id="SM00355">
    <property type="entry name" value="ZnF_C2H2"/>
    <property type="match status" value="20"/>
</dbReference>
<dbReference type="AlphaFoldDB" id="A0AAV8WR21"/>
<evidence type="ECO:0000256" key="11">
    <source>
        <dbReference type="PROSITE-ProRule" id="PRU00042"/>
    </source>
</evidence>
<feature type="domain" description="C2H2-type" evidence="13">
    <location>
        <begin position="745"/>
        <end position="772"/>
    </location>
</feature>
<dbReference type="PANTHER" id="PTHR24376:SF235">
    <property type="entry name" value="C2H2-TYPE DOMAIN-CONTAINING PROTEIN"/>
    <property type="match status" value="1"/>
</dbReference>
<dbReference type="GO" id="GO:0000978">
    <property type="term" value="F:RNA polymerase II cis-regulatory region sequence-specific DNA binding"/>
    <property type="evidence" value="ECO:0007669"/>
    <property type="project" value="TreeGrafter"/>
</dbReference>
<dbReference type="PROSITE" id="PS50157">
    <property type="entry name" value="ZINC_FINGER_C2H2_2"/>
    <property type="match status" value="15"/>
</dbReference>
<feature type="domain" description="C2H2-type" evidence="13">
    <location>
        <begin position="773"/>
        <end position="800"/>
    </location>
</feature>
<dbReference type="SUPFAM" id="SSF57667">
    <property type="entry name" value="beta-beta-alpha zinc fingers"/>
    <property type="match status" value="8"/>
</dbReference>
<evidence type="ECO:0000256" key="12">
    <source>
        <dbReference type="SAM" id="MobiDB-lite"/>
    </source>
</evidence>
<keyword evidence="10" id="KW-0539">Nucleus</keyword>
<dbReference type="InterPro" id="IPR036236">
    <property type="entry name" value="Znf_C2H2_sf"/>
</dbReference>
<gene>
    <name evidence="14" type="ORF">NQ314_018462</name>
</gene>
<feature type="region of interest" description="Disordered" evidence="12">
    <location>
        <begin position="609"/>
        <end position="648"/>
    </location>
</feature>
<feature type="domain" description="C2H2-type" evidence="13">
    <location>
        <begin position="485"/>
        <end position="512"/>
    </location>
</feature>
<evidence type="ECO:0000313" key="14">
    <source>
        <dbReference type="EMBL" id="KAJ8928891.1"/>
    </source>
</evidence>
<organism evidence="14 15">
    <name type="scientific">Rhamnusium bicolor</name>
    <dbReference type="NCBI Taxonomy" id="1586634"/>
    <lineage>
        <taxon>Eukaryota</taxon>
        <taxon>Metazoa</taxon>
        <taxon>Ecdysozoa</taxon>
        <taxon>Arthropoda</taxon>
        <taxon>Hexapoda</taxon>
        <taxon>Insecta</taxon>
        <taxon>Pterygota</taxon>
        <taxon>Neoptera</taxon>
        <taxon>Endopterygota</taxon>
        <taxon>Coleoptera</taxon>
        <taxon>Polyphaga</taxon>
        <taxon>Cucujiformia</taxon>
        <taxon>Chrysomeloidea</taxon>
        <taxon>Cerambycidae</taxon>
        <taxon>Lepturinae</taxon>
        <taxon>Rhagiini</taxon>
        <taxon>Rhamnusium</taxon>
    </lineage>
</organism>
<dbReference type="GO" id="GO:0005634">
    <property type="term" value="C:nucleus"/>
    <property type="evidence" value="ECO:0007669"/>
    <property type="project" value="UniProtKB-SubCell"/>
</dbReference>
<keyword evidence="9" id="KW-0804">Transcription</keyword>
<dbReference type="Pfam" id="PF12874">
    <property type="entry name" value="zf-met"/>
    <property type="match status" value="3"/>
</dbReference>
<dbReference type="InterPro" id="IPR013087">
    <property type="entry name" value="Znf_C2H2_type"/>
</dbReference>
<feature type="domain" description="C2H2-type" evidence="13">
    <location>
        <begin position="868"/>
        <end position="896"/>
    </location>
</feature>
<feature type="domain" description="C2H2-type" evidence="13">
    <location>
        <begin position="840"/>
        <end position="867"/>
    </location>
</feature>
<evidence type="ECO:0000313" key="15">
    <source>
        <dbReference type="Proteomes" id="UP001162156"/>
    </source>
</evidence>
<keyword evidence="6" id="KW-0862">Zinc</keyword>
<dbReference type="Pfam" id="PF00096">
    <property type="entry name" value="zf-C2H2"/>
    <property type="match status" value="6"/>
</dbReference>
<feature type="domain" description="C2H2-type" evidence="13">
    <location>
        <begin position="426"/>
        <end position="454"/>
    </location>
</feature>
<keyword evidence="3" id="KW-0479">Metal-binding</keyword>
<keyword evidence="5 11" id="KW-0863">Zinc-finger</keyword>
<reference evidence="14" key="1">
    <citation type="journal article" date="2023" name="Insect Mol. Biol.">
        <title>Genome sequencing provides insights into the evolution of gene families encoding plant cell wall-degrading enzymes in longhorned beetles.</title>
        <authorList>
            <person name="Shin N.R."/>
            <person name="Okamura Y."/>
            <person name="Kirsch R."/>
            <person name="Pauchet Y."/>
        </authorList>
    </citation>
    <scope>NUCLEOTIDE SEQUENCE</scope>
    <source>
        <strain evidence="14">RBIC_L_NR</strain>
    </source>
</reference>
<feature type="domain" description="C2H2-type" evidence="13">
    <location>
        <begin position="398"/>
        <end position="425"/>
    </location>
</feature>
<dbReference type="Gene3D" id="3.30.160.60">
    <property type="entry name" value="Classic Zinc Finger"/>
    <property type="match status" value="11"/>
</dbReference>
<feature type="domain" description="C2H2-type" evidence="13">
    <location>
        <begin position="166"/>
        <end position="199"/>
    </location>
</feature>
<keyword evidence="4" id="KW-0677">Repeat</keyword>
<feature type="domain" description="C2H2-type" evidence="13">
    <location>
        <begin position="201"/>
        <end position="225"/>
    </location>
</feature>
<proteinExistence type="inferred from homology"/>
<dbReference type="FunFam" id="3.30.160.60:FF:001156">
    <property type="entry name" value="Zinc finger protein 407"/>
    <property type="match status" value="1"/>
</dbReference>
<evidence type="ECO:0000256" key="1">
    <source>
        <dbReference type="ARBA" id="ARBA00004123"/>
    </source>
</evidence>
<feature type="domain" description="C2H2-type" evidence="13">
    <location>
        <begin position="457"/>
        <end position="484"/>
    </location>
</feature>
<evidence type="ECO:0000256" key="2">
    <source>
        <dbReference type="ARBA" id="ARBA00006991"/>
    </source>
</evidence>
<comment type="subcellular location">
    <subcellularLocation>
        <location evidence="1">Nucleus</location>
    </subcellularLocation>
</comment>
<dbReference type="GO" id="GO:0008270">
    <property type="term" value="F:zinc ion binding"/>
    <property type="evidence" value="ECO:0007669"/>
    <property type="project" value="UniProtKB-KW"/>
</dbReference>
<evidence type="ECO:0000256" key="3">
    <source>
        <dbReference type="ARBA" id="ARBA00022723"/>
    </source>
</evidence>
<evidence type="ECO:0000256" key="5">
    <source>
        <dbReference type="ARBA" id="ARBA00022771"/>
    </source>
</evidence>
<feature type="domain" description="C2H2-type" evidence="13">
    <location>
        <begin position="513"/>
        <end position="536"/>
    </location>
</feature>
<dbReference type="EMBL" id="JANEYF010005208">
    <property type="protein sequence ID" value="KAJ8928891.1"/>
    <property type="molecule type" value="Genomic_DNA"/>
</dbReference>
<dbReference type="FunFam" id="3.30.160.60:FF:000624">
    <property type="entry name" value="zinc finger protein 697"/>
    <property type="match status" value="1"/>
</dbReference>
<evidence type="ECO:0000256" key="8">
    <source>
        <dbReference type="ARBA" id="ARBA00023125"/>
    </source>
</evidence>
<evidence type="ECO:0000256" key="7">
    <source>
        <dbReference type="ARBA" id="ARBA00023015"/>
    </source>
</evidence>
<keyword evidence="7" id="KW-0805">Transcription regulation</keyword>
<evidence type="ECO:0000256" key="9">
    <source>
        <dbReference type="ARBA" id="ARBA00023163"/>
    </source>
</evidence>
<dbReference type="InterPro" id="IPR012934">
    <property type="entry name" value="Znf_AD"/>
</dbReference>
<feature type="compositionally biased region" description="Acidic residues" evidence="12">
    <location>
        <begin position="616"/>
        <end position="644"/>
    </location>
</feature>
<accession>A0AAV8WR21</accession>
<dbReference type="Proteomes" id="UP001162156">
    <property type="component" value="Unassembled WGS sequence"/>
</dbReference>
<keyword evidence="8" id="KW-0238">DNA-binding</keyword>
<feature type="domain" description="C2H2-type" evidence="13">
    <location>
        <begin position="125"/>
        <end position="153"/>
    </location>
</feature>
<sequence length="899" mass="106430">MCARQCSICLETKSTTQNVTALDENKVKFSVKLQYIAPEVEWLENYLICRNCVEQLNSAYEFKTQCLAVNLENKLEVEERDKSLIEFGDDTIGNEYENYDSDSCSVKEEKCEDSIISNSTQNDFFICYDCGGKHKTKSELVRHIRNSHLNNSRNDRNNGIYKLKQFECTKCGRKYVLETTLNEHLPDCDGIRRHVKTKAEYQCDRCRKYYTTKKILKAHKKRCRHEVDCKKTEYQCTSCNKYYISLKTLKDHYKRGCKKEKSDNVQVIFCKICDEYFKSLVVLKQHILAEHKTSDYHCLICVKNFDTKEVYDLHMTSEHVPKKIGSKRRGRVSTRKFTCEVCNEEFTLLKAIIEHCVNVHSMDRKMVRPYSCEKCDNRFRSSTNLINHRLYHDRNRTNICSFCGKSFITKNDLTAHEYTHFNCRNYKCDKCEKAFKTNTNLRTHHLIVHTDPSLWKYVCHICNKRFPQKSNHDQHIRRHIGEKNFICPLCKKPFASKSEMQEHVSFHSNVRAYKCDHCGKEYRKKHTYDVHLAKVHGVGNTRIPVREKKHACHICPSRFYDRLKLARHLFHTFRETCIKSNIIRNEILKQQLEDINEFKSEVYDIKPEDNQNNFENEADNDIKEDDEDENEYDNDDPNDSSCSDEDNKNSKLNLKSEIVEVKLFIITSYSLCSIEEPSPPKRRRKVLRFQCEKCPNSYVSSTILVKHCVEEHEMKSKNVRPFACTRCSSRSHKLVVHTDPQLWKYFCQICNKRFPIKSNYDCHMRRHTGDKKFECHLCNKRFTDKCVLQRHMRTHSNVRDFKCSECAKEYKDKRVMQIHMAKIHGIGIGEIKLPSKERKYICHICPKAYYAKNKLTRHLYTHSGEKPFFCTICDKKFNDKSYVKQHMKKTHNVDTDADK</sequence>
<dbReference type="SMART" id="SM00868">
    <property type="entry name" value="zf-AD"/>
    <property type="match status" value="2"/>
</dbReference>
<feature type="domain" description="C2H2-type" evidence="13">
    <location>
        <begin position="370"/>
        <end position="397"/>
    </location>
</feature>
<comment type="caution">
    <text evidence="14">The sequence shown here is derived from an EMBL/GenBank/DDBJ whole genome shotgun (WGS) entry which is preliminary data.</text>
</comment>
<evidence type="ECO:0000256" key="6">
    <source>
        <dbReference type="ARBA" id="ARBA00022833"/>
    </source>
</evidence>
<keyword evidence="15" id="KW-1185">Reference proteome</keyword>
<dbReference type="PANTHER" id="PTHR24376">
    <property type="entry name" value="ZINC FINGER PROTEIN"/>
    <property type="match status" value="1"/>
</dbReference>
<feature type="domain" description="C2H2-type" evidence="13">
    <location>
        <begin position="337"/>
        <end position="365"/>
    </location>
</feature>
<evidence type="ECO:0000256" key="10">
    <source>
        <dbReference type="ARBA" id="ARBA00023242"/>
    </source>
</evidence>
<protein>
    <recommendedName>
        <fullName evidence="13">C2H2-type domain-containing protein</fullName>
    </recommendedName>
</protein>
<comment type="similarity">
    <text evidence="2">Belongs to the krueppel C2H2-type zinc-finger protein family.</text>
</comment>
<evidence type="ECO:0000259" key="13">
    <source>
        <dbReference type="PROSITE" id="PS50157"/>
    </source>
</evidence>
<feature type="domain" description="C2H2-type" evidence="13">
    <location>
        <begin position="801"/>
        <end position="824"/>
    </location>
</feature>
<dbReference type="PROSITE" id="PS00028">
    <property type="entry name" value="ZINC_FINGER_C2H2_1"/>
    <property type="match status" value="16"/>
</dbReference>
<name>A0AAV8WR21_9CUCU</name>
<dbReference type="GO" id="GO:0001228">
    <property type="term" value="F:DNA-binding transcription activator activity, RNA polymerase II-specific"/>
    <property type="evidence" value="ECO:0007669"/>
    <property type="project" value="TreeGrafter"/>
</dbReference>